<dbReference type="PANTHER" id="PTHR22883">
    <property type="entry name" value="ZINC FINGER DHHC DOMAIN CONTAINING PROTEIN"/>
    <property type="match status" value="1"/>
</dbReference>
<comment type="catalytic activity">
    <reaction evidence="10">
        <text>L-cysteinyl-[protein] + hexadecanoyl-CoA = S-hexadecanoyl-L-cysteinyl-[protein] + CoA</text>
        <dbReference type="Rhea" id="RHEA:36683"/>
        <dbReference type="Rhea" id="RHEA-COMP:10131"/>
        <dbReference type="Rhea" id="RHEA-COMP:11032"/>
        <dbReference type="ChEBI" id="CHEBI:29950"/>
        <dbReference type="ChEBI" id="CHEBI:57287"/>
        <dbReference type="ChEBI" id="CHEBI:57379"/>
        <dbReference type="ChEBI" id="CHEBI:74151"/>
        <dbReference type="EC" id="2.3.1.225"/>
    </reaction>
</comment>
<feature type="compositionally biased region" description="Polar residues" evidence="12">
    <location>
        <begin position="1002"/>
        <end position="1013"/>
    </location>
</feature>
<feature type="transmembrane region" description="Helical" evidence="13">
    <location>
        <begin position="1269"/>
        <end position="1294"/>
    </location>
</feature>
<dbReference type="EC" id="2.3.1.225" evidence="2"/>
<evidence type="ECO:0000313" key="16">
    <source>
        <dbReference type="Proteomes" id="UP000054937"/>
    </source>
</evidence>
<organism evidence="15 16">
    <name type="scientific">Pseudocohnilembus persalinus</name>
    <name type="common">Ciliate</name>
    <dbReference type="NCBI Taxonomy" id="266149"/>
    <lineage>
        <taxon>Eukaryota</taxon>
        <taxon>Sar</taxon>
        <taxon>Alveolata</taxon>
        <taxon>Ciliophora</taxon>
        <taxon>Intramacronucleata</taxon>
        <taxon>Oligohymenophorea</taxon>
        <taxon>Scuticociliatia</taxon>
        <taxon>Philasterida</taxon>
        <taxon>Pseudocohnilembidae</taxon>
        <taxon>Pseudocohnilembus</taxon>
    </lineage>
</organism>
<dbReference type="Pfam" id="PF01529">
    <property type="entry name" value="DHHC"/>
    <property type="match status" value="1"/>
</dbReference>
<feature type="compositionally biased region" description="Polar residues" evidence="12">
    <location>
        <begin position="154"/>
        <end position="182"/>
    </location>
</feature>
<dbReference type="InterPro" id="IPR001594">
    <property type="entry name" value="Palmitoyltrfase_DHHC"/>
</dbReference>
<feature type="compositionally biased region" description="Basic and acidic residues" evidence="12">
    <location>
        <begin position="189"/>
        <end position="203"/>
    </location>
</feature>
<name>A0A0V0QCH4_PSEPJ</name>
<dbReference type="InterPro" id="IPR039859">
    <property type="entry name" value="PFA4/ZDH16/20/ERF2-like"/>
</dbReference>
<dbReference type="EMBL" id="LDAU01000203">
    <property type="protein sequence ID" value="KRW99823.1"/>
    <property type="molecule type" value="Genomic_DNA"/>
</dbReference>
<sequence>MFGQMQSESLVPRQFKFSKNINREEQNQYLDKFIEIVDEREDSLIEEFQNYRYIYGLEKLKERQVTNEKLQKQIKQNNQKMKQRELIQGWKGKSKVSIKRFSSLKSKLNVNKSENQKLVQFLQQEESQKEKNQNEKFNEIDNQENQRKKINSLPVLNQKTRSSTTIKNFENKQNQKIQQNLRLKNKKSVQTEEEKKQVKQDNYEEKKDKNFQLYEKLNNLLKNLKNRNEERLKKILKGNRSQLNDKGILEAEIQIAKQERKNYVAQFIKTIKGIYDKNRDHNFSADENQHNSQIQSQQFQQQSGGIRFESGEKSVQERKIKNFNYFEIFLKTLDDMEKSLEARKDLEGYLEQIDQKKDFSSIQEISKMQNDIFIEYRDNREKLKDFVYEIVKEFEDFQHNNQKFYEDLDKQLNRKKIKQQKLKDLKKLFARKIEESRKLEEFRKFCKNQEIQKDQLNKSINEKQMDYFQTDWINFENDRFYHYLAQYNEGESYLDDDKHKSQMLDQLTNDLFNSANTNQKQQTSKLKSEGKNSSNRSLNEARQNQKFKTSQNQIENGNFTKRNSRVQFIENSKSKDYLQESGQKQYQQLNKNQQQNQEQMDESQNYVQQQKIKKYNYMGNMRNKQKSKSIDMGQYENQQKQLDILKEQLEIYLKEQKQQEIFEKMKLQDSIKNNNQSQSQKIRKRLDFNLKNTVVSFYKHSSEKMKRAQNKNKEQNITDFGSHNFLKSTIKSRERKKFNQDEVFQMVQSNKGNIDRVQFLQKINEIKNNCEVLTENEIFKPAKRINNLYKNAYYQQNQNEFKQKAQVFKRGTDLDLKQDQYQQGVEQMVKINKKMDKNSDSNEQSEIYETPSNKLNGIKKRNYTISFSDKKMDQLYNGQKMIEKQLDLDQIRLGTCISLDKIDNKAQKMLKSSSNYSVFKESINQYRSHALWLQEYYKLNQNLKDKYGDRLETYQQDQMQKQIKTEKNTQMLNYLQKVLVPISEDKQLKDQDELDGKENNYTKRNQGDLQQDNDYGIALKKENFLYEQSKSNSYRENLSRENRSDINEDQVYKHGKQQIYDDEKNKQIPNSKNQKYEISELDEKQINQKQNDKQKQLKKKKQQQSQAEIEEIYENDYKLIKLYKFWMGSNKFLCGGYLITGSRPLMNIFSLLLALLPMNKNNDPELDLIPNSGIEGNEYLYQLSNKGIGSLKYCQTCDIYRPVGTSHCSHCDNCVEMFDHHCQYLNNCIGKRNYSYYFFSLIFGVLFIVMFEFSFIDYLIDESEIWEKVYLGILISMALVVYCLVMILLSYHVFLSLNQLRTVEHLKNEKKDISEWSQYFQIRNSMYYLLQRILAFKQRSSFLKNSEFFKEYIPGKYRKVERKRINQVHQQVMVSGKNSYRIQSQKNLQNFEVENYNTDNLNNNNLQDKVNEDSSQDQFFNYKENEEKMSDLDGNQKISDKNKNYQQKQGQIIDSELIEKQQQIQKQQEQQQENLIKEKENEIIIKKDQIQKNYQESKKLDLTQNGEKSQSLETESNVEEKKLKMQIKEENSQLQKQIQQQQIKSQGKLVGTFQQQNLINQVNNSEENQEKLVQLKQNFLNSQQNFNIKVEEVSKEKLLGDEKEELNMKQNLILNKDRKKSSDSEIQTEKFDKIKYNQD</sequence>
<keyword evidence="7" id="KW-0564">Palmitate</keyword>
<feature type="region of interest" description="Disordered" evidence="12">
    <location>
        <begin position="1425"/>
        <end position="1448"/>
    </location>
</feature>
<keyword evidence="8" id="KW-0449">Lipoprotein</keyword>
<dbReference type="GO" id="GO:0019706">
    <property type="term" value="F:protein-cysteine S-palmitoyltransferase activity"/>
    <property type="evidence" value="ECO:0007669"/>
    <property type="project" value="UniProtKB-EC"/>
</dbReference>
<feature type="region of interest" description="Disordered" evidence="12">
    <location>
        <begin position="515"/>
        <end position="566"/>
    </location>
</feature>
<evidence type="ECO:0000256" key="12">
    <source>
        <dbReference type="SAM" id="MobiDB-lite"/>
    </source>
</evidence>
<feature type="domain" description="Palmitoyltransferase DHHC" evidence="14">
    <location>
        <begin position="1190"/>
        <end position="1308"/>
    </location>
</feature>
<keyword evidence="11" id="KW-0175">Coiled coil</keyword>
<keyword evidence="16" id="KW-1185">Reference proteome</keyword>
<feature type="compositionally biased region" description="Basic and acidic residues" evidence="12">
    <location>
        <begin position="1081"/>
        <end position="1095"/>
    </location>
</feature>
<dbReference type="GO" id="GO:0006612">
    <property type="term" value="P:protein targeting to membrane"/>
    <property type="evidence" value="ECO:0007669"/>
    <property type="project" value="TreeGrafter"/>
</dbReference>
<proteinExistence type="predicted"/>
<protein>
    <recommendedName>
        <fullName evidence="2">protein S-acyltransferase</fullName>
        <ecNumber evidence="2">2.3.1.225</ecNumber>
    </recommendedName>
</protein>
<feature type="compositionally biased region" description="Basic and acidic residues" evidence="12">
    <location>
        <begin position="126"/>
        <end position="147"/>
    </location>
</feature>
<evidence type="ECO:0000256" key="11">
    <source>
        <dbReference type="SAM" id="Coils"/>
    </source>
</evidence>
<evidence type="ECO:0000256" key="2">
    <source>
        <dbReference type="ARBA" id="ARBA00012210"/>
    </source>
</evidence>
<evidence type="ECO:0000256" key="6">
    <source>
        <dbReference type="ARBA" id="ARBA00023136"/>
    </source>
</evidence>
<dbReference type="OrthoDB" id="9909019at2759"/>
<evidence type="ECO:0000256" key="10">
    <source>
        <dbReference type="ARBA" id="ARBA00048048"/>
    </source>
</evidence>
<keyword evidence="5 13" id="KW-1133">Transmembrane helix</keyword>
<reference evidence="15 16" key="1">
    <citation type="journal article" date="2015" name="Sci. Rep.">
        <title>Genome of the facultative scuticociliatosis pathogen Pseudocohnilembus persalinus provides insight into its virulence through horizontal gene transfer.</title>
        <authorList>
            <person name="Xiong J."/>
            <person name="Wang G."/>
            <person name="Cheng J."/>
            <person name="Tian M."/>
            <person name="Pan X."/>
            <person name="Warren A."/>
            <person name="Jiang C."/>
            <person name="Yuan D."/>
            <person name="Miao W."/>
        </authorList>
    </citation>
    <scope>NUCLEOTIDE SEQUENCE [LARGE SCALE GENOMIC DNA]</scope>
    <source>
        <strain evidence="15">36N120E</strain>
    </source>
</reference>
<feature type="coiled-coil region" evidence="11">
    <location>
        <begin position="60"/>
        <end position="87"/>
    </location>
</feature>
<dbReference type="PANTHER" id="PTHR22883:SF43">
    <property type="entry name" value="PALMITOYLTRANSFERASE APP"/>
    <property type="match status" value="1"/>
</dbReference>
<evidence type="ECO:0000256" key="13">
    <source>
        <dbReference type="SAM" id="Phobius"/>
    </source>
</evidence>
<evidence type="ECO:0000259" key="14">
    <source>
        <dbReference type="Pfam" id="PF01529"/>
    </source>
</evidence>
<evidence type="ECO:0000256" key="1">
    <source>
        <dbReference type="ARBA" id="ARBA00004127"/>
    </source>
</evidence>
<gene>
    <name evidence="15" type="ORF">PPERSA_10942</name>
</gene>
<evidence type="ECO:0000256" key="7">
    <source>
        <dbReference type="ARBA" id="ARBA00023139"/>
    </source>
</evidence>
<evidence type="ECO:0000256" key="3">
    <source>
        <dbReference type="ARBA" id="ARBA00022679"/>
    </source>
</evidence>
<keyword evidence="9" id="KW-0012">Acyltransferase</keyword>
<feature type="compositionally biased region" description="Basic and acidic residues" evidence="12">
    <location>
        <begin position="1037"/>
        <end position="1051"/>
    </location>
</feature>
<dbReference type="InParanoid" id="A0A0V0QCH4"/>
<feature type="coiled-coil region" evidence="11">
    <location>
        <begin position="405"/>
        <end position="466"/>
    </location>
</feature>
<feature type="coiled-coil region" evidence="11">
    <location>
        <begin position="1458"/>
        <end position="1489"/>
    </location>
</feature>
<dbReference type="GO" id="GO:0005783">
    <property type="term" value="C:endoplasmic reticulum"/>
    <property type="evidence" value="ECO:0007669"/>
    <property type="project" value="TreeGrafter"/>
</dbReference>
<evidence type="ECO:0000313" key="15">
    <source>
        <dbReference type="EMBL" id="KRW99823.1"/>
    </source>
</evidence>
<dbReference type="Proteomes" id="UP000054937">
    <property type="component" value="Unassembled WGS sequence"/>
</dbReference>
<feature type="region of interest" description="Disordered" evidence="12">
    <location>
        <begin position="1030"/>
        <end position="1051"/>
    </location>
</feature>
<comment type="caution">
    <text evidence="15">The sequence shown here is derived from an EMBL/GenBank/DDBJ whole genome shotgun (WGS) entry which is preliminary data.</text>
</comment>
<dbReference type="PROSITE" id="PS50216">
    <property type="entry name" value="DHHC"/>
    <property type="match status" value="1"/>
</dbReference>
<feature type="transmembrane region" description="Helical" evidence="13">
    <location>
        <begin position="1236"/>
        <end position="1260"/>
    </location>
</feature>
<accession>A0A0V0QCH4</accession>
<feature type="region of interest" description="Disordered" evidence="12">
    <location>
        <begin position="989"/>
        <end position="1014"/>
    </location>
</feature>
<keyword evidence="3" id="KW-0808">Transferase</keyword>
<keyword evidence="6 13" id="KW-0472">Membrane</keyword>
<evidence type="ECO:0000256" key="5">
    <source>
        <dbReference type="ARBA" id="ARBA00022989"/>
    </source>
</evidence>
<feature type="compositionally biased region" description="Basic and acidic residues" evidence="12">
    <location>
        <begin position="989"/>
        <end position="1001"/>
    </location>
</feature>
<comment type="subcellular location">
    <subcellularLocation>
        <location evidence="1">Endomembrane system</location>
        <topology evidence="1">Multi-pass membrane protein</topology>
    </subcellularLocation>
</comment>
<feature type="coiled-coil region" evidence="11">
    <location>
        <begin position="1517"/>
        <end position="1544"/>
    </location>
</feature>
<evidence type="ECO:0000256" key="8">
    <source>
        <dbReference type="ARBA" id="ARBA00023288"/>
    </source>
</evidence>
<evidence type="ECO:0000256" key="4">
    <source>
        <dbReference type="ARBA" id="ARBA00022692"/>
    </source>
</evidence>
<dbReference type="GO" id="GO:0005794">
    <property type="term" value="C:Golgi apparatus"/>
    <property type="evidence" value="ECO:0007669"/>
    <property type="project" value="TreeGrafter"/>
</dbReference>
<feature type="region of interest" description="Disordered" evidence="12">
    <location>
        <begin position="1081"/>
        <end position="1105"/>
    </location>
</feature>
<evidence type="ECO:0000256" key="9">
    <source>
        <dbReference type="ARBA" id="ARBA00023315"/>
    </source>
</evidence>
<feature type="region of interest" description="Disordered" evidence="12">
    <location>
        <begin position="124"/>
        <end position="203"/>
    </location>
</feature>
<keyword evidence="4 13" id="KW-0812">Transmembrane</keyword>